<dbReference type="InterPro" id="IPR040351">
    <property type="entry name" value="RAB3IL/RAB3IP/Sec2"/>
</dbReference>
<dbReference type="GO" id="GO:0005085">
    <property type="term" value="F:guanyl-nucleotide exchange factor activity"/>
    <property type="evidence" value="ECO:0007669"/>
    <property type="project" value="InterPro"/>
</dbReference>
<feature type="compositionally biased region" description="Low complexity" evidence="3">
    <location>
        <begin position="579"/>
        <end position="599"/>
    </location>
</feature>
<feature type="compositionally biased region" description="Basic and acidic residues" evidence="3">
    <location>
        <begin position="600"/>
        <end position="609"/>
    </location>
</feature>
<dbReference type="PANTHER" id="PTHR14430:SF0">
    <property type="entry name" value="SEC2P DOMAIN-CONTAINING PROTEIN"/>
    <property type="match status" value="1"/>
</dbReference>
<dbReference type="AlphaFoldDB" id="A0A060T8R5"/>
<feature type="region of interest" description="Disordered" evidence="3">
    <location>
        <begin position="183"/>
        <end position="224"/>
    </location>
</feature>
<dbReference type="Gene3D" id="6.10.140.910">
    <property type="match status" value="1"/>
</dbReference>
<dbReference type="Pfam" id="PF25555">
    <property type="entry name" value="RAB3A-like_C"/>
    <property type="match status" value="1"/>
</dbReference>
<evidence type="ECO:0000256" key="3">
    <source>
        <dbReference type="SAM" id="MobiDB-lite"/>
    </source>
</evidence>
<evidence type="ECO:0000256" key="2">
    <source>
        <dbReference type="SAM" id="Coils"/>
    </source>
</evidence>
<feature type="compositionally biased region" description="Low complexity" evidence="3">
    <location>
        <begin position="183"/>
        <end position="193"/>
    </location>
</feature>
<protein>
    <submittedName>
        <fullName evidence="5">ARAD1D09394p</fullName>
    </submittedName>
</protein>
<dbReference type="PhylomeDB" id="A0A060T8R5"/>
<dbReference type="GO" id="GO:0051286">
    <property type="term" value="C:cell tip"/>
    <property type="evidence" value="ECO:0007669"/>
    <property type="project" value="TreeGrafter"/>
</dbReference>
<feature type="compositionally biased region" description="Polar residues" evidence="3">
    <location>
        <begin position="622"/>
        <end position="642"/>
    </location>
</feature>
<proteinExistence type="predicted"/>
<evidence type="ECO:0000259" key="4">
    <source>
        <dbReference type="Pfam" id="PF06428"/>
    </source>
</evidence>
<feature type="region of interest" description="Disordered" evidence="3">
    <location>
        <begin position="547"/>
        <end position="663"/>
    </location>
</feature>
<dbReference type="EMBL" id="HG937694">
    <property type="protein sequence ID" value="CDP37348.1"/>
    <property type="molecule type" value="Genomic_DNA"/>
</dbReference>
<evidence type="ECO:0000313" key="5">
    <source>
        <dbReference type="EMBL" id="CDP37348.1"/>
    </source>
</evidence>
<dbReference type="SUPFAM" id="SSF144284">
    <property type="entry name" value="Sec2 N-terminal region"/>
    <property type="match status" value="1"/>
</dbReference>
<gene>
    <name evidence="5" type="ORF">GNLVRS02_ARAD1D09394g</name>
</gene>
<dbReference type="InterPro" id="IPR009449">
    <property type="entry name" value="Sec2_N"/>
</dbReference>
<feature type="compositionally biased region" description="Polar residues" evidence="3">
    <location>
        <begin position="567"/>
        <end position="578"/>
    </location>
</feature>
<keyword evidence="1 2" id="KW-0175">Coiled coil</keyword>
<dbReference type="GO" id="GO:0006887">
    <property type="term" value="P:exocytosis"/>
    <property type="evidence" value="ECO:0007669"/>
    <property type="project" value="TreeGrafter"/>
</dbReference>
<dbReference type="Pfam" id="PF06428">
    <property type="entry name" value="Sec2p"/>
    <property type="match status" value="1"/>
</dbReference>
<evidence type="ECO:0000256" key="1">
    <source>
        <dbReference type="ARBA" id="ARBA00023054"/>
    </source>
</evidence>
<feature type="coiled-coil region" evidence="2">
    <location>
        <begin position="18"/>
        <end position="148"/>
    </location>
</feature>
<name>A0A060T8R5_BLAAD</name>
<reference evidence="5" key="2">
    <citation type="submission" date="2014-06" db="EMBL/GenBank/DDBJ databases">
        <title>The complete genome of Blastobotrys (Arxula) adeninivorans LS3 - a yeast of biotechnological interest.</title>
        <authorList>
            <person name="Kunze G."/>
            <person name="Gaillardin C."/>
            <person name="Czernicka M."/>
            <person name="Durrens P."/>
            <person name="Martin T."/>
            <person name="Boer E."/>
            <person name="Gabaldon T."/>
            <person name="Cruz J."/>
            <person name="Talla E."/>
            <person name="Marck C."/>
            <person name="Goffeau A."/>
            <person name="Barbe V."/>
            <person name="Baret P."/>
            <person name="Baronian K."/>
            <person name="Beier S."/>
            <person name="Bleykasten C."/>
            <person name="Bode R."/>
            <person name="Casaregola S."/>
            <person name="Despons L."/>
            <person name="Fairhead C."/>
            <person name="Giersberg M."/>
            <person name="Gierski P."/>
            <person name="Hahnel U."/>
            <person name="Hartmann A."/>
            <person name="Jankowska D."/>
            <person name="Jubin C."/>
            <person name="Jung P."/>
            <person name="Lafontaine I."/>
            <person name="Leh-Louis V."/>
            <person name="Lemaire M."/>
            <person name="Marcet-Houben M."/>
            <person name="Mascher M."/>
            <person name="Morel G."/>
            <person name="Richard G.-F."/>
            <person name="Riechen J."/>
            <person name="Sacerdot C."/>
            <person name="Sarkar A."/>
            <person name="Savel G."/>
            <person name="Schacherer J."/>
            <person name="Sherman D."/>
            <person name="Straub M.-L."/>
            <person name="Stein N."/>
            <person name="Thierry A."/>
            <person name="Trautwein-Schult A."/>
            <person name="Westhof E."/>
            <person name="Worch S."/>
            <person name="Dujon B."/>
            <person name="Souciet J.-L."/>
            <person name="Wincker P."/>
            <person name="Scholz U."/>
            <person name="Neuveglise N."/>
        </authorList>
    </citation>
    <scope>NUCLEOTIDE SEQUENCE</scope>
    <source>
        <strain evidence="5">LS3</strain>
    </source>
</reference>
<dbReference type="PANTHER" id="PTHR14430">
    <property type="entry name" value="RABIN3-RELATED"/>
    <property type="match status" value="1"/>
</dbReference>
<accession>A0A060T8R5</accession>
<feature type="compositionally biased region" description="Basic and acidic residues" evidence="3">
    <location>
        <begin position="643"/>
        <end position="663"/>
    </location>
</feature>
<dbReference type="CDD" id="cd21044">
    <property type="entry name" value="Rab11BD_RAB3IP_like"/>
    <property type="match status" value="1"/>
</dbReference>
<feature type="domain" description="GDP/GTP exchange factor Sec2 N-terminal" evidence="4">
    <location>
        <begin position="19"/>
        <end position="146"/>
    </location>
</feature>
<sequence>MSETEDLSTQVTALSTKLIEAIDRQADLEDQVQVLKKELESTRKDRLALEDKLADSNLVEKSALDLEISKRESAERESSRLQGEIEELTGSLFDEANRMVADAKKETAYILKKNSHLEARLAEKDALLESLNQQLDGLKEVLQDMTDEKAVDGTPRTPGINSSSSNSSTAMFAAAAMTGSSATGASSSIISNSTELSRGDDVTSTPQGTEGTAGLEGPDTPRENDHAYSVALFSSIRPIVRRDLTAFTEFKSMTSHHKFILQIHSSLHPNSSTNGEVPVQGPSLKDFRFFKRVLNDDIEPTLRLDQSPTLSWLARRSVMSAILDGTAVVEPISGVNESFKFIGNELLNHEASVNGSGNMYPTGNTPVATRSPCKLCGESRSDSLLHARMHNLRVGRTGRSNGGVGSESPSFFSSLASRETLSPISSDKDSEGQGASTEDGSVVSTGYPLCYYCVNRVRTVCDFVTFMRAVRDGLWKADDDVGRARAWDECCRLRERMFWARIGGAFPLQPVLSTPGGFHSSMNSRRTEELAARAENLNLRFAKLEMERGKDRERDSDDEFEDSQEQLTHTETNATSESNVTAETAENPETEVATEATAPTDHEAQVKLEPEDDPVDSIADHSATQESAEDTQQGHNADASSQKSKDPHDSDIEEVSVRKVDGG</sequence>
<dbReference type="GO" id="GO:0070319">
    <property type="term" value="C:Golgi to plasma membrane transport vesicle"/>
    <property type="evidence" value="ECO:0007669"/>
    <property type="project" value="TreeGrafter"/>
</dbReference>
<reference evidence="5" key="1">
    <citation type="submission" date="2014-02" db="EMBL/GenBank/DDBJ databases">
        <authorList>
            <person name="Genoscope - CEA"/>
        </authorList>
    </citation>
    <scope>NUCLEOTIDE SEQUENCE</scope>
    <source>
        <strain evidence="5">LS3</strain>
    </source>
</reference>
<organism evidence="5">
    <name type="scientific">Blastobotrys adeninivorans</name>
    <name type="common">Yeast</name>
    <name type="synonym">Arxula adeninivorans</name>
    <dbReference type="NCBI Taxonomy" id="409370"/>
    <lineage>
        <taxon>Eukaryota</taxon>
        <taxon>Fungi</taxon>
        <taxon>Dikarya</taxon>
        <taxon>Ascomycota</taxon>
        <taxon>Saccharomycotina</taxon>
        <taxon>Dipodascomycetes</taxon>
        <taxon>Dipodascales</taxon>
        <taxon>Trichomonascaceae</taxon>
        <taxon>Blastobotrys</taxon>
    </lineage>
</organism>